<dbReference type="AlphaFoldDB" id="A0A445A421"/>
<protein>
    <recommendedName>
        <fullName evidence="1">Aminotransferase-like plant mobile domain-containing protein</fullName>
    </recommendedName>
</protein>
<dbReference type="Pfam" id="PF10536">
    <property type="entry name" value="PMD"/>
    <property type="match status" value="1"/>
</dbReference>
<proteinExistence type="predicted"/>
<dbReference type="Proteomes" id="UP000289738">
    <property type="component" value="Chromosome B03"/>
</dbReference>
<feature type="domain" description="Aminotransferase-like plant mobile" evidence="1">
    <location>
        <begin position="47"/>
        <end position="149"/>
    </location>
</feature>
<comment type="caution">
    <text evidence="2">The sequence shown here is derived from an EMBL/GenBank/DDBJ whole genome shotgun (WGS) entry which is preliminary data.</text>
</comment>
<dbReference type="GO" id="GO:0010073">
    <property type="term" value="P:meristem maintenance"/>
    <property type="evidence" value="ECO:0007669"/>
    <property type="project" value="InterPro"/>
</dbReference>
<evidence type="ECO:0000313" key="2">
    <source>
        <dbReference type="EMBL" id="RYR21105.1"/>
    </source>
</evidence>
<reference evidence="2 3" key="1">
    <citation type="submission" date="2019-01" db="EMBL/GenBank/DDBJ databases">
        <title>Sequencing of cultivated peanut Arachis hypogaea provides insights into genome evolution and oil improvement.</title>
        <authorList>
            <person name="Chen X."/>
        </authorList>
    </citation>
    <scope>NUCLEOTIDE SEQUENCE [LARGE SCALE GENOMIC DNA]</scope>
    <source>
        <strain evidence="3">cv. Fuhuasheng</strain>
        <tissue evidence="2">Leaves</tissue>
    </source>
</reference>
<evidence type="ECO:0000313" key="3">
    <source>
        <dbReference type="Proteomes" id="UP000289738"/>
    </source>
</evidence>
<dbReference type="PANTHER" id="PTHR46033">
    <property type="entry name" value="PROTEIN MAIN-LIKE 2"/>
    <property type="match status" value="1"/>
</dbReference>
<dbReference type="InterPro" id="IPR019557">
    <property type="entry name" value="AminoTfrase-like_pln_mobile"/>
</dbReference>
<dbReference type="InterPro" id="IPR044824">
    <property type="entry name" value="MAIN-like"/>
</dbReference>
<dbReference type="PANTHER" id="PTHR46033:SF8">
    <property type="entry name" value="PROTEIN MAINTENANCE OF MERISTEMS-LIKE"/>
    <property type="match status" value="1"/>
</dbReference>
<name>A0A445A421_ARAHY</name>
<sequence length="167" mass="20164">MSSHETLEVECLHHFGVAPRKSDYKRSFIKLVWLRNLKERLQLIDENSIQRYVKCHIMWHNWERGDRRYRYLSLSHFRKSLDDLQKGQFVWEAYGIDHIEPDIIPTDIYMHSVVWSAMVPLVSFECIEWRATNWFRQQFGFIQGVPHQERSLDKAYRKVLTGPKNLD</sequence>
<keyword evidence="3" id="KW-1185">Reference proteome</keyword>
<gene>
    <name evidence="2" type="ORF">Ahy_B03g066360</name>
</gene>
<organism evidence="2 3">
    <name type="scientific">Arachis hypogaea</name>
    <name type="common">Peanut</name>
    <dbReference type="NCBI Taxonomy" id="3818"/>
    <lineage>
        <taxon>Eukaryota</taxon>
        <taxon>Viridiplantae</taxon>
        <taxon>Streptophyta</taxon>
        <taxon>Embryophyta</taxon>
        <taxon>Tracheophyta</taxon>
        <taxon>Spermatophyta</taxon>
        <taxon>Magnoliopsida</taxon>
        <taxon>eudicotyledons</taxon>
        <taxon>Gunneridae</taxon>
        <taxon>Pentapetalae</taxon>
        <taxon>rosids</taxon>
        <taxon>fabids</taxon>
        <taxon>Fabales</taxon>
        <taxon>Fabaceae</taxon>
        <taxon>Papilionoideae</taxon>
        <taxon>50 kb inversion clade</taxon>
        <taxon>dalbergioids sensu lato</taxon>
        <taxon>Dalbergieae</taxon>
        <taxon>Pterocarpus clade</taxon>
        <taxon>Arachis</taxon>
    </lineage>
</organism>
<evidence type="ECO:0000259" key="1">
    <source>
        <dbReference type="Pfam" id="PF10536"/>
    </source>
</evidence>
<dbReference type="EMBL" id="SDMP01000013">
    <property type="protein sequence ID" value="RYR21105.1"/>
    <property type="molecule type" value="Genomic_DNA"/>
</dbReference>
<accession>A0A445A421</accession>